<dbReference type="InterPro" id="IPR051534">
    <property type="entry name" value="CBASS_pafABC_assoc_protein"/>
</dbReference>
<protein>
    <submittedName>
        <fullName evidence="2">Helix-turn-helix transcriptional regulator</fullName>
    </submittedName>
</protein>
<reference evidence="3" key="1">
    <citation type="journal article" date="2019" name="Int. J. Syst. Evol. Microbiol.">
        <title>The Global Catalogue of Microorganisms (GCM) 10K type strain sequencing project: providing services to taxonomists for standard genome sequencing and annotation.</title>
        <authorList>
            <consortium name="The Broad Institute Genomics Platform"/>
            <consortium name="The Broad Institute Genome Sequencing Center for Infectious Disease"/>
            <person name="Wu L."/>
            <person name="Ma J."/>
        </authorList>
    </citation>
    <scope>NUCLEOTIDE SEQUENCE [LARGE SCALE GENOMIC DNA]</scope>
    <source>
        <strain evidence="3">CCUG 61696</strain>
    </source>
</reference>
<accession>A0ABW3Z3B9</accession>
<comment type="caution">
    <text evidence="2">The sequence shown here is derived from an EMBL/GenBank/DDBJ whole genome shotgun (WGS) entry which is preliminary data.</text>
</comment>
<sequence>MRLEKVSATLSLARELASDSEGLTIDDISARFAVSRRTAERMRDAVEATFGPLDRIEDGRRIRFRIAAGGLGRFATAPTAAEMAELINLARATRARDPARAELLESLAAKIAAALRAPDRRRLAPDIEAHLNTEVWAHTPGPKIACEPAVLQVLREALLKSRAVQIEYRRVGENDARCYRLTPLGLIFGSRHYLVAAFSNNKHPHLLRLDRLVSARTTHDAGDRPKFFDIRAYAERSFAVFQEAPHDIEIVFPRASAIEAQRHSFHPGQTTEANTDGSLTVAFSAGGVLQLKRYLRDYRHEAPQFHIRTRLPEKG</sequence>
<dbReference type="PANTHER" id="PTHR34580">
    <property type="match status" value="1"/>
</dbReference>
<feature type="domain" description="WYL" evidence="1">
    <location>
        <begin position="150"/>
        <end position="216"/>
    </location>
</feature>
<name>A0ABW3Z3B9_9HYPH</name>
<keyword evidence="3" id="KW-1185">Reference proteome</keyword>
<dbReference type="RefSeq" id="WP_378773943.1">
    <property type="nucleotide sequence ID" value="NZ_JBHTMX010000005.1"/>
</dbReference>
<dbReference type="Proteomes" id="UP001597171">
    <property type="component" value="Unassembled WGS sequence"/>
</dbReference>
<proteinExistence type="predicted"/>
<dbReference type="PROSITE" id="PS52050">
    <property type="entry name" value="WYL"/>
    <property type="match status" value="1"/>
</dbReference>
<dbReference type="EMBL" id="JBHTMX010000005">
    <property type="protein sequence ID" value="MFD1330750.1"/>
    <property type="molecule type" value="Genomic_DNA"/>
</dbReference>
<dbReference type="PANTHER" id="PTHR34580:SF1">
    <property type="entry name" value="PROTEIN PAFC"/>
    <property type="match status" value="1"/>
</dbReference>
<evidence type="ECO:0000259" key="1">
    <source>
        <dbReference type="Pfam" id="PF13280"/>
    </source>
</evidence>
<organism evidence="2 3">
    <name type="scientific">Methylopila musalis</name>
    <dbReference type="NCBI Taxonomy" id="1134781"/>
    <lineage>
        <taxon>Bacteria</taxon>
        <taxon>Pseudomonadati</taxon>
        <taxon>Pseudomonadota</taxon>
        <taxon>Alphaproteobacteria</taxon>
        <taxon>Hyphomicrobiales</taxon>
        <taxon>Methylopilaceae</taxon>
        <taxon>Methylopila</taxon>
    </lineage>
</organism>
<dbReference type="InterPro" id="IPR026881">
    <property type="entry name" value="WYL_dom"/>
</dbReference>
<evidence type="ECO:0000313" key="3">
    <source>
        <dbReference type="Proteomes" id="UP001597171"/>
    </source>
</evidence>
<dbReference type="Pfam" id="PF13280">
    <property type="entry name" value="WYL"/>
    <property type="match status" value="1"/>
</dbReference>
<evidence type="ECO:0000313" key="2">
    <source>
        <dbReference type="EMBL" id="MFD1330750.1"/>
    </source>
</evidence>
<gene>
    <name evidence="2" type="ORF">ACFQ4O_01925</name>
</gene>